<organism evidence="2 3">
    <name type="scientific">Lactiplantibacillus plantarum subsp. plantarum</name>
    <dbReference type="NCBI Taxonomy" id="337330"/>
    <lineage>
        <taxon>Bacteria</taxon>
        <taxon>Bacillati</taxon>
        <taxon>Bacillota</taxon>
        <taxon>Bacilli</taxon>
        <taxon>Lactobacillales</taxon>
        <taxon>Lactobacillaceae</taxon>
        <taxon>Lactiplantibacillus</taxon>
    </lineage>
</organism>
<dbReference type="GO" id="GO:0003700">
    <property type="term" value="F:DNA-binding transcription factor activity"/>
    <property type="evidence" value="ECO:0007669"/>
    <property type="project" value="InterPro"/>
</dbReference>
<accession>A0A2S3U849</accession>
<evidence type="ECO:0000313" key="3">
    <source>
        <dbReference type="Proteomes" id="UP000236990"/>
    </source>
</evidence>
<protein>
    <recommendedName>
        <fullName evidence="1">HTH rpiR-type domain-containing protein</fullName>
    </recommendedName>
</protein>
<sequence>MITFDQRVLNAEYKLNETEEAIISYIKDNQEAVSHMSISKLAAKTYVAPNAITDYVRN</sequence>
<reference evidence="2 3" key="1">
    <citation type="submission" date="2017-06" db="EMBL/GenBank/DDBJ databases">
        <title>Genome sequence of Lactobacillus plantarum subsp. plantarum strain SRCM101258.</title>
        <authorList>
            <person name="Cho S.H."/>
        </authorList>
    </citation>
    <scope>NUCLEOTIDE SEQUENCE [LARGE SCALE GENOMIC DNA]</scope>
    <source>
        <strain evidence="2 3">SRCM101258</strain>
    </source>
</reference>
<dbReference type="AlphaFoldDB" id="A0A2S3U849"/>
<dbReference type="InterPro" id="IPR000281">
    <property type="entry name" value="HTH_RpiR"/>
</dbReference>
<feature type="domain" description="HTH rpiR-type" evidence="1">
    <location>
        <begin position="2"/>
        <end position="58"/>
    </location>
</feature>
<comment type="caution">
    <text evidence="2">The sequence shown here is derived from an EMBL/GenBank/DDBJ whole genome shotgun (WGS) entry which is preliminary data.</text>
</comment>
<evidence type="ECO:0000313" key="2">
    <source>
        <dbReference type="EMBL" id="POD88466.1"/>
    </source>
</evidence>
<proteinExistence type="predicted"/>
<dbReference type="InterPro" id="IPR036388">
    <property type="entry name" value="WH-like_DNA-bd_sf"/>
</dbReference>
<dbReference type="PROSITE" id="PS51071">
    <property type="entry name" value="HTH_RPIR"/>
    <property type="match status" value="1"/>
</dbReference>
<dbReference type="Proteomes" id="UP000236990">
    <property type="component" value="Unassembled WGS sequence"/>
</dbReference>
<dbReference type="SUPFAM" id="SSF46689">
    <property type="entry name" value="Homeodomain-like"/>
    <property type="match status" value="1"/>
</dbReference>
<dbReference type="InterPro" id="IPR009057">
    <property type="entry name" value="Homeodomain-like_sf"/>
</dbReference>
<dbReference type="EMBL" id="NKCZ01000075">
    <property type="protein sequence ID" value="POD88466.1"/>
    <property type="molecule type" value="Genomic_DNA"/>
</dbReference>
<name>A0A2S3U849_LACPN</name>
<evidence type="ECO:0000259" key="1">
    <source>
        <dbReference type="PROSITE" id="PS51071"/>
    </source>
</evidence>
<gene>
    <name evidence="2" type="ORF">S101258_00784</name>
</gene>
<dbReference type="Gene3D" id="1.10.10.10">
    <property type="entry name" value="Winged helix-like DNA-binding domain superfamily/Winged helix DNA-binding domain"/>
    <property type="match status" value="1"/>
</dbReference>